<dbReference type="RefSeq" id="WP_211605479.1">
    <property type="nucleotide sequence ID" value="NZ_FNPX01000003.1"/>
</dbReference>
<evidence type="ECO:0000313" key="1">
    <source>
        <dbReference type="EMBL" id="SDY80039.1"/>
    </source>
</evidence>
<dbReference type="SUPFAM" id="SSF55298">
    <property type="entry name" value="YjgF-like"/>
    <property type="match status" value="1"/>
</dbReference>
<sequence>MTIDAGGRTRIRSGYAFEDEYGYSRAVRMGGHVWVSGTTARGDDLSLETKAQFAACLRMVEDALKEAGAGFDDVVRSTVYLIDMDDADAVKPLHRKAFQVALPASTIVQVTRLSPSTARVEIEVTAFVG</sequence>
<organism evidence="1 2">
    <name type="scientific">Jannaschia faecimaris</name>
    <dbReference type="NCBI Taxonomy" id="1244108"/>
    <lineage>
        <taxon>Bacteria</taxon>
        <taxon>Pseudomonadati</taxon>
        <taxon>Pseudomonadota</taxon>
        <taxon>Alphaproteobacteria</taxon>
        <taxon>Rhodobacterales</taxon>
        <taxon>Roseobacteraceae</taxon>
        <taxon>Jannaschia</taxon>
    </lineage>
</organism>
<dbReference type="InterPro" id="IPR006175">
    <property type="entry name" value="YjgF/YER057c/UK114"/>
</dbReference>
<dbReference type="STRING" id="1244108.SAMN05444004_103171"/>
<dbReference type="Pfam" id="PF01042">
    <property type="entry name" value="Ribonuc_L-PSP"/>
    <property type="match status" value="1"/>
</dbReference>
<dbReference type="Gene3D" id="3.30.1330.40">
    <property type="entry name" value="RutC-like"/>
    <property type="match status" value="1"/>
</dbReference>
<dbReference type="Proteomes" id="UP000198914">
    <property type="component" value="Unassembled WGS sequence"/>
</dbReference>
<protein>
    <submittedName>
        <fullName evidence="1">Enamine deaminase RidA, house cleaning of reactive enamine intermediates, YjgF/YER057c/UK114 family</fullName>
    </submittedName>
</protein>
<keyword evidence="2" id="KW-1185">Reference proteome</keyword>
<dbReference type="InterPro" id="IPR035959">
    <property type="entry name" value="RutC-like_sf"/>
</dbReference>
<dbReference type="AlphaFoldDB" id="A0A1H3MVK5"/>
<evidence type="ECO:0000313" key="2">
    <source>
        <dbReference type="Proteomes" id="UP000198914"/>
    </source>
</evidence>
<gene>
    <name evidence="1" type="ORF">SAMN05444004_103171</name>
</gene>
<dbReference type="PANTHER" id="PTHR43857">
    <property type="entry name" value="BLR7761 PROTEIN"/>
    <property type="match status" value="1"/>
</dbReference>
<accession>A0A1H3MVK5</accession>
<name>A0A1H3MVK5_9RHOB</name>
<dbReference type="PANTHER" id="PTHR43857:SF1">
    <property type="entry name" value="YJGH FAMILY PROTEIN"/>
    <property type="match status" value="1"/>
</dbReference>
<reference evidence="2" key="1">
    <citation type="submission" date="2016-10" db="EMBL/GenBank/DDBJ databases">
        <authorList>
            <person name="Varghese N."/>
            <person name="Submissions S."/>
        </authorList>
    </citation>
    <scope>NUCLEOTIDE SEQUENCE [LARGE SCALE GENOMIC DNA]</scope>
    <source>
        <strain evidence="2">DSM 100420</strain>
    </source>
</reference>
<proteinExistence type="predicted"/>
<dbReference type="EMBL" id="FNPX01000003">
    <property type="protein sequence ID" value="SDY80039.1"/>
    <property type="molecule type" value="Genomic_DNA"/>
</dbReference>